<dbReference type="SUPFAM" id="SSF56425">
    <property type="entry name" value="Succinate dehydrogenase/fumarate reductase flavoprotein, catalytic domain"/>
    <property type="match status" value="1"/>
</dbReference>
<dbReference type="SUPFAM" id="SSF51905">
    <property type="entry name" value="FAD/NAD(P)-binding domain"/>
    <property type="match status" value="1"/>
</dbReference>
<dbReference type="InterPro" id="IPR030664">
    <property type="entry name" value="SdhA/FrdA/AprA"/>
</dbReference>
<evidence type="ECO:0000256" key="7">
    <source>
        <dbReference type="ARBA" id="ARBA00022448"/>
    </source>
</evidence>
<dbReference type="GO" id="GO:0005886">
    <property type="term" value="C:plasma membrane"/>
    <property type="evidence" value="ECO:0007669"/>
    <property type="project" value="UniProtKB-SubCell"/>
</dbReference>
<comment type="subcellular location">
    <subcellularLocation>
        <location evidence="2">Cell inner membrane</location>
        <topology evidence="2">Peripheral membrane protein</topology>
        <orientation evidence="2">Cytoplasmic side</orientation>
    </subcellularLocation>
</comment>
<feature type="active site" description="Proton acceptor" evidence="14">
    <location>
        <position position="276"/>
    </location>
</feature>
<evidence type="ECO:0000256" key="13">
    <source>
        <dbReference type="ARBA" id="ARBA00049220"/>
    </source>
</evidence>
<evidence type="ECO:0000256" key="4">
    <source>
        <dbReference type="ARBA" id="ARBA00008040"/>
    </source>
</evidence>
<dbReference type="Gene3D" id="4.10.80.40">
    <property type="entry name" value="succinate dehydrogenase protein domain"/>
    <property type="match status" value="1"/>
</dbReference>
<dbReference type="GO" id="GO:0009055">
    <property type="term" value="F:electron transfer activity"/>
    <property type="evidence" value="ECO:0007669"/>
    <property type="project" value="TreeGrafter"/>
</dbReference>
<gene>
    <name evidence="17" type="ORF">C7457_1035</name>
</gene>
<dbReference type="AlphaFoldDB" id="A0A420W690"/>
<dbReference type="PIRSF" id="PIRSF000171">
    <property type="entry name" value="SDHA_APRA_LASPO"/>
    <property type="match status" value="1"/>
</dbReference>
<name>A0A420W690_9BACT</name>
<dbReference type="Proteomes" id="UP000280881">
    <property type="component" value="Unassembled WGS sequence"/>
</dbReference>
<dbReference type="FunFam" id="3.90.700.10:FF:000001">
    <property type="entry name" value="Mitochondrial succinate dehydrogenase flavoprotein subunit"/>
    <property type="match status" value="1"/>
</dbReference>
<proteinExistence type="inferred from homology"/>
<comment type="catalytic activity">
    <reaction evidence="13">
        <text>a quinone + succinate = fumarate + a quinol</text>
        <dbReference type="Rhea" id="RHEA:40523"/>
        <dbReference type="ChEBI" id="CHEBI:24646"/>
        <dbReference type="ChEBI" id="CHEBI:29806"/>
        <dbReference type="ChEBI" id="CHEBI:30031"/>
        <dbReference type="ChEBI" id="CHEBI:132124"/>
        <dbReference type="EC" id="1.3.5.1"/>
    </reaction>
</comment>
<dbReference type="GO" id="GO:0008177">
    <property type="term" value="F:succinate dehydrogenase (quinone) activity"/>
    <property type="evidence" value="ECO:0007669"/>
    <property type="project" value="UniProtKB-EC"/>
</dbReference>
<comment type="similarity">
    <text evidence="4">Belongs to the FAD-dependent oxidoreductase 2 family. FRD/SDH subfamily.</text>
</comment>
<evidence type="ECO:0000256" key="10">
    <source>
        <dbReference type="ARBA" id="ARBA00022982"/>
    </source>
</evidence>
<evidence type="ECO:0000313" key="18">
    <source>
        <dbReference type="Proteomes" id="UP000280881"/>
    </source>
</evidence>
<keyword evidence="7" id="KW-0813">Transport</keyword>
<dbReference type="Gene3D" id="1.20.58.100">
    <property type="entry name" value="Fumarate reductase/succinate dehydrogenase flavoprotein-like, C-terminal domain"/>
    <property type="match status" value="1"/>
</dbReference>
<protein>
    <recommendedName>
        <fullName evidence="6">Succinate dehydrogenase flavoprotein subunit</fullName>
        <ecNumber evidence="5">1.3.5.1</ecNumber>
    </recommendedName>
</protein>
<comment type="cofactor">
    <cofactor evidence="1">
        <name>FAD</name>
        <dbReference type="ChEBI" id="CHEBI:57692"/>
    </cofactor>
</comment>
<feature type="domain" description="FAD-dependent oxidoreductase 2 FAD-binding" evidence="15">
    <location>
        <begin position="5"/>
        <end position="384"/>
    </location>
</feature>
<dbReference type="InterPro" id="IPR036188">
    <property type="entry name" value="FAD/NAD-bd_sf"/>
</dbReference>
<dbReference type="Gene3D" id="3.90.700.10">
    <property type="entry name" value="Succinate dehydrogenase/fumarate reductase flavoprotein, catalytic domain"/>
    <property type="match status" value="1"/>
</dbReference>
<feature type="domain" description="Fumarate reductase/succinate dehydrogenase flavoprotein-like C-terminal" evidence="16">
    <location>
        <begin position="438"/>
        <end position="564"/>
    </location>
</feature>
<comment type="caution">
    <text evidence="17">The sequence shown here is derived from an EMBL/GenBank/DDBJ whole genome shotgun (WGS) entry which is preliminary data.</text>
</comment>
<dbReference type="InterPro" id="IPR014006">
    <property type="entry name" value="Succ_Dhase_FrdA_Gneg"/>
</dbReference>
<dbReference type="GO" id="GO:0050660">
    <property type="term" value="F:flavin adenine dinucleotide binding"/>
    <property type="evidence" value="ECO:0007669"/>
    <property type="project" value="InterPro"/>
</dbReference>
<dbReference type="PRINTS" id="PR00411">
    <property type="entry name" value="PNDRDTASEI"/>
</dbReference>
<dbReference type="SUPFAM" id="SSF46977">
    <property type="entry name" value="Succinate dehydrogenase/fumarate reductase flavoprotein C-terminal domain"/>
    <property type="match status" value="1"/>
</dbReference>
<evidence type="ECO:0000256" key="12">
    <source>
        <dbReference type="ARBA" id="ARBA00023136"/>
    </source>
</evidence>
<evidence type="ECO:0000256" key="9">
    <source>
        <dbReference type="ARBA" id="ARBA00022827"/>
    </source>
</evidence>
<dbReference type="Gene3D" id="3.50.50.60">
    <property type="entry name" value="FAD/NAD(P)-binding domain"/>
    <property type="match status" value="1"/>
</dbReference>
<dbReference type="EMBL" id="RBIE01000002">
    <property type="protein sequence ID" value="RKQ61599.1"/>
    <property type="molecule type" value="Genomic_DNA"/>
</dbReference>
<organism evidence="17 18">
    <name type="scientific">Thermovibrio guaymasensis</name>
    <dbReference type="NCBI Taxonomy" id="240167"/>
    <lineage>
        <taxon>Bacteria</taxon>
        <taxon>Pseudomonadati</taxon>
        <taxon>Aquificota</taxon>
        <taxon>Aquificia</taxon>
        <taxon>Desulfurobacteriales</taxon>
        <taxon>Desulfurobacteriaceae</taxon>
        <taxon>Thermovibrio</taxon>
    </lineage>
</organism>
<evidence type="ECO:0000256" key="1">
    <source>
        <dbReference type="ARBA" id="ARBA00001974"/>
    </source>
</evidence>
<dbReference type="InterPro" id="IPR027477">
    <property type="entry name" value="Succ_DH/fumarate_Rdtase_cat_sf"/>
</dbReference>
<dbReference type="OrthoDB" id="9806724at2"/>
<dbReference type="InterPro" id="IPR015939">
    <property type="entry name" value="Fum_Rdtase/Succ_DH_flav-like_C"/>
</dbReference>
<dbReference type="PANTHER" id="PTHR11632">
    <property type="entry name" value="SUCCINATE DEHYDROGENASE 2 FLAVOPROTEIN SUBUNIT"/>
    <property type="match status" value="1"/>
</dbReference>
<evidence type="ECO:0000256" key="8">
    <source>
        <dbReference type="ARBA" id="ARBA00022630"/>
    </source>
</evidence>
<keyword evidence="10" id="KW-0249">Electron transport</keyword>
<dbReference type="RefSeq" id="WP_121170754.1">
    <property type="nucleotide sequence ID" value="NZ_RBIE01000002.1"/>
</dbReference>
<dbReference type="GO" id="GO:0009061">
    <property type="term" value="P:anaerobic respiration"/>
    <property type="evidence" value="ECO:0007669"/>
    <property type="project" value="TreeGrafter"/>
</dbReference>
<keyword evidence="11" id="KW-0560">Oxidoreductase</keyword>
<dbReference type="InterPro" id="IPR003953">
    <property type="entry name" value="FAD-dep_OxRdtase_2_FAD-bd"/>
</dbReference>
<evidence type="ECO:0000256" key="3">
    <source>
        <dbReference type="ARBA" id="ARBA00004894"/>
    </source>
</evidence>
<accession>A0A420W690</accession>
<evidence type="ECO:0000256" key="14">
    <source>
        <dbReference type="PIRSR" id="PIRSR000171-1"/>
    </source>
</evidence>
<keyword evidence="12" id="KW-0472">Membrane</keyword>
<dbReference type="InterPro" id="IPR003952">
    <property type="entry name" value="FRD_SDH_FAD_BS"/>
</dbReference>
<keyword evidence="8" id="KW-0285">Flavoprotein</keyword>
<dbReference type="PRINTS" id="PR00368">
    <property type="entry name" value="FADPNR"/>
</dbReference>
<evidence type="ECO:0000256" key="11">
    <source>
        <dbReference type="ARBA" id="ARBA00023002"/>
    </source>
</evidence>
<dbReference type="Pfam" id="PF00890">
    <property type="entry name" value="FAD_binding_2"/>
    <property type="match status" value="1"/>
</dbReference>
<sequence>MLDYDIVIVGGGGAGLYAALWAAENTILKVAVMTKVYPTRSHTGAAEGGINAVLTHSVGDSPEAHAYDTVKGSDFLADQDAVDIMCKMGAAVIYDIAHRGVPFSRRPDGRIAQRPFGGASFPRTCYAADKTGFYILQTLYEQCLKNNVTFLNEWFLLSIIHNGERVEGITAWDIRNGGVHLIKTKAVILATGGHARVYWNRTSNALGNTGDGTAAALRAGLPLKDMEFIQFHPTGLAKTGILVTEGARGEGGYLRNKDGERFMKRYAPEKMELAPRDIVARAIQTEIDEGRGCGPNGDYICLDLTHLGEERIKERLPQTREHAILYEGVDPVKEPIPIAPTAHYSMGGIDTDKLGRTPIKGLYAAGECACISVHGANRLGGNSLLDILVYGRLTALEAVKYADDAPETNPSVAKLKEDEKRILELMEASGKEKVPQLRRELGETMMKHFGVFREESSMKEGLEKLYEIKERAKEVKVYDTSKKFNTDLISTLEFLNLVDLAPAIAIPAIERRESRGSHARKDYPKRDDKNFLKHSVVNLEEDGSYKLSWKPVVITKFPPEERKY</sequence>
<reference evidence="17 18" key="1">
    <citation type="submission" date="2018-10" db="EMBL/GenBank/DDBJ databases">
        <title>Genomic Encyclopedia of Type Strains, Phase IV (KMG-IV): sequencing the most valuable type-strain genomes for metagenomic binning, comparative biology and taxonomic classification.</title>
        <authorList>
            <person name="Goeker M."/>
        </authorList>
    </citation>
    <scope>NUCLEOTIDE SEQUENCE [LARGE SCALE GENOMIC DNA]</scope>
    <source>
        <strain evidence="17 18">DSM 15521</strain>
    </source>
</reference>
<evidence type="ECO:0000259" key="15">
    <source>
        <dbReference type="Pfam" id="PF00890"/>
    </source>
</evidence>
<dbReference type="GO" id="GO:0022900">
    <property type="term" value="P:electron transport chain"/>
    <property type="evidence" value="ECO:0007669"/>
    <property type="project" value="InterPro"/>
</dbReference>
<evidence type="ECO:0000256" key="2">
    <source>
        <dbReference type="ARBA" id="ARBA00004515"/>
    </source>
</evidence>
<keyword evidence="9" id="KW-0274">FAD</keyword>
<evidence type="ECO:0000259" key="16">
    <source>
        <dbReference type="Pfam" id="PF02910"/>
    </source>
</evidence>
<dbReference type="PROSITE" id="PS00504">
    <property type="entry name" value="FRD_SDH_FAD_BINDING"/>
    <property type="match status" value="1"/>
</dbReference>
<keyword evidence="18" id="KW-1185">Reference proteome</keyword>
<comment type="pathway">
    <text evidence="3">Carbohydrate metabolism; tricarboxylic acid cycle; fumarate from succinate (bacterial route): step 1/1.</text>
</comment>
<dbReference type="PANTHER" id="PTHR11632:SF51">
    <property type="entry name" value="SUCCINATE DEHYDROGENASE [UBIQUINONE] FLAVOPROTEIN SUBUNIT, MITOCHONDRIAL"/>
    <property type="match status" value="1"/>
</dbReference>
<dbReference type="FunFam" id="1.20.58.100:FF:000001">
    <property type="entry name" value="Succinate dehydrogenase flavoprotein subunit (SdhA)"/>
    <property type="match status" value="1"/>
</dbReference>
<dbReference type="Pfam" id="PF02910">
    <property type="entry name" value="Succ_DH_flav_C"/>
    <property type="match status" value="1"/>
</dbReference>
<dbReference type="EC" id="1.3.5.1" evidence="5"/>
<dbReference type="InterPro" id="IPR037099">
    <property type="entry name" value="Fum_R/Succ_DH_flav-like_C_sf"/>
</dbReference>
<evidence type="ECO:0000256" key="5">
    <source>
        <dbReference type="ARBA" id="ARBA00012792"/>
    </source>
</evidence>
<dbReference type="NCBIfam" id="TIGR01812">
    <property type="entry name" value="sdhA_frdA_Gneg"/>
    <property type="match status" value="1"/>
</dbReference>
<evidence type="ECO:0000313" key="17">
    <source>
        <dbReference type="EMBL" id="RKQ61599.1"/>
    </source>
</evidence>
<evidence type="ECO:0000256" key="6">
    <source>
        <dbReference type="ARBA" id="ARBA00019965"/>
    </source>
</evidence>